<sequence>MNGLDEARYGRACLLVLNICAFTLRQVIEDYYGRQGSLSLQDFLIRNKHNLFHLLRKQCCCQHPHNASTPMNKGQWDILYMSTRTSCSKSQRGDCPCLYDVKPNITTDDMDVTLCCLVLHNLCPGINMADVKSVREVRNKLMHADTAELDEPTYRQYWTNVKTSVLNLARSVSVRLHTATLDKIQKLEQQLMNSADLGELRKLIIDQKKLQELETDVALATQTMSVMQDTANETTQAVAQNAQKITQVADMATETKQEVKQVDQKVLHVEEKVTEIEERMNQTVHDIIPAPKDMPKPKKNIDVSRLKQRLIQVNNDITKVIPLSPLRERGENELPIELLFAEVVIIEDPKYREKGLSLPRQGKNVTDPDDIFKMHDEEVRQVYMLGDAAHGKTTFCIWLIKNWCNAQNAYPGREEKVDKWERALNEFDFVFLLQFRHINPKRTSVIEMICKDLFGSEQELVATIRHVLSSDQYRSLIIMDGLDEWNPNEKARKQLTCQGMPNIENVSSKVSCLFSMRPWVFSLILKNVKISDMVIEIYGLSRDGIKNVVENVLINHCKLKDDLAKSTKKEIMKHLNEKNILSFMKIPLLAVVCVQLWCKCKQVADSMTSFYAAMLNMLIERANEKHKLLIYNRKSVDCRLPEILSDHENIKNCVSLLLKLGKVAYEGILSKETNLVFEKRKLERQVGEADLQFALEIGLISQKEAILRDDKQNVSKLKERLLQINTDLTKVITLSPLQERGEDELPIELLYAQVVICEEYLEKGVKSSGKRKEITEPTDLFMKNGEIVRKIYMLGDAAHGKTTYCIWLLKNWCNAQYEDGEGRSKWETALQEFDFVFLLQFRYVNPSRASVIDMICQDIFGSDKGSSSTIRHVLSSDQYRSLIIMDGLDEWNPSKKTRKRLTCQMMPNIQGISSNVSCFFSMRPWVFSEISKVVKISDRVIEILGLSETGMENVIKNVLLNHYNLKEDLTTLTSTFEKIEKHLKKTNLKSFMQIPLLAVVCVQIWYEEKQIEDSMTGFYAEMLNMMIERAGEKHGHQIKQWRTSCCNAQVPGVLSGKRHVVKHFPILLKLGKVAYEGLVSNERNLELEKSKLEEEIGVNEIQFVLDVGLISQKDARSLLTKRVHVHFFHKSVQEFMAAMYISSEEGIRDSFCNHLSSVNEILDLSNVILFMYGMCPSICNVISQHVVNVADNDADICEYRQAPGINNEVKQLYISQVSWYRELQYRQVSDPVTFYVSDVLLMYSGGEMVRTTKKLLSDHHVCIRSLYIWVVPTKGTAGISNSDLCNFLNSTHKTRSLTMISIQSDHDDRYVNPIRIPSLKILYLQDLEIKDIQLDHHGCRPLLENSPLLSTLVLRNVHLGKRILGLSSDMTLLRNIQLVRVTMTEAAWKVFISSIKNLHHTFDINLTNTNIDEESKKQICSSTDFTIKNAEKRKGFRNLKPIPVPSSYLYFTRVWPLSRDDDNDDVEVLYSRSGLSKSKT</sequence>
<dbReference type="Proteomes" id="UP001186944">
    <property type="component" value="Unassembled WGS sequence"/>
</dbReference>
<dbReference type="EMBL" id="VSWD01000013">
    <property type="protein sequence ID" value="KAK3084874.1"/>
    <property type="molecule type" value="Genomic_DNA"/>
</dbReference>
<dbReference type="PANTHER" id="PTHR46312:SF2">
    <property type="entry name" value="NUCLEOTIDE-BINDING OLIGOMERIZATION DOMAIN-CONTAINING PROTEIN 2-LIKE"/>
    <property type="match status" value="1"/>
</dbReference>
<proteinExistence type="predicted"/>
<dbReference type="SUPFAM" id="SSF52047">
    <property type="entry name" value="RNI-like"/>
    <property type="match status" value="1"/>
</dbReference>
<evidence type="ECO:0000259" key="2">
    <source>
        <dbReference type="PROSITE" id="PS50837"/>
    </source>
</evidence>
<feature type="coiled-coil region" evidence="1">
    <location>
        <begin position="252"/>
        <end position="279"/>
    </location>
</feature>
<evidence type="ECO:0000313" key="4">
    <source>
        <dbReference type="Proteomes" id="UP001186944"/>
    </source>
</evidence>
<dbReference type="InterPro" id="IPR007111">
    <property type="entry name" value="NACHT_NTPase"/>
</dbReference>
<evidence type="ECO:0000313" key="3">
    <source>
        <dbReference type="EMBL" id="KAK3084874.1"/>
    </source>
</evidence>
<dbReference type="PROSITE" id="PS50837">
    <property type="entry name" value="NACHT"/>
    <property type="match status" value="2"/>
</dbReference>
<gene>
    <name evidence="3" type="ORF">FSP39_020607</name>
</gene>
<keyword evidence="4" id="KW-1185">Reference proteome</keyword>
<comment type="caution">
    <text evidence="3">The sequence shown here is derived from an EMBL/GenBank/DDBJ whole genome shotgun (WGS) entry which is preliminary data.</text>
</comment>
<dbReference type="Pfam" id="PF05729">
    <property type="entry name" value="NACHT"/>
    <property type="match status" value="2"/>
</dbReference>
<protein>
    <recommendedName>
        <fullName evidence="2">NACHT domain-containing protein</fullName>
    </recommendedName>
</protein>
<keyword evidence="1" id="KW-0175">Coiled coil</keyword>
<dbReference type="PANTHER" id="PTHR46312">
    <property type="entry name" value="NACHT DOMAIN-CONTAINING PROTEIN"/>
    <property type="match status" value="1"/>
</dbReference>
<accession>A0AA88XGG5</accession>
<evidence type="ECO:0000256" key="1">
    <source>
        <dbReference type="SAM" id="Coils"/>
    </source>
</evidence>
<organism evidence="3 4">
    <name type="scientific">Pinctada imbricata</name>
    <name type="common">Atlantic pearl-oyster</name>
    <name type="synonym">Pinctada martensii</name>
    <dbReference type="NCBI Taxonomy" id="66713"/>
    <lineage>
        <taxon>Eukaryota</taxon>
        <taxon>Metazoa</taxon>
        <taxon>Spiralia</taxon>
        <taxon>Lophotrochozoa</taxon>
        <taxon>Mollusca</taxon>
        <taxon>Bivalvia</taxon>
        <taxon>Autobranchia</taxon>
        <taxon>Pteriomorphia</taxon>
        <taxon>Pterioida</taxon>
        <taxon>Pterioidea</taxon>
        <taxon>Pteriidae</taxon>
        <taxon>Pinctada</taxon>
    </lineage>
</organism>
<reference evidence="3" key="1">
    <citation type="submission" date="2019-08" db="EMBL/GenBank/DDBJ databases">
        <title>The improved chromosome-level genome for the pearl oyster Pinctada fucata martensii using PacBio sequencing and Hi-C.</title>
        <authorList>
            <person name="Zheng Z."/>
        </authorList>
    </citation>
    <scope>NUCLEOTIDE SEQUENCE</scope>
    <source>
        <strain evidence="3">ZZ-2019</strain>
        <tissue evidence="3">Adductor muscle</tissue>
    </source>
</reference>
<name>A0AA88XGG5_PINIB</name>
<feature type="domain" description="NACHT" evidence="2">
    <location>
        <begin position="380"/>
        <end position="484"/>
    </location>
</feature>
<dbReference type="InterPro" id="IPR027417">
    <property type="entry name" value="P-loop_NTPase"/>
</dbReference>
<feature type="domain" description="NACHT" evidence="2">
    <location>
        <begin position="789"/>
        <end position="890"/>
    </location>
</feature>
<dbReference type="Gene3D" id="3.40.50.300">
    <property type="entry name" value="P-loop containing nucleotide triphosphate hydrolases"/>
    <property type="match status" value="2"/>
</dbReference>